<feature type="transmembrane region" description="Helical" evidence="9">
    <location>
        <begin position="401"/>
        <end position="419"/>
    </location>
</feature>
<evidence type="ECO:0000256" key="1">
    <source>
        <dbReference type="ARBA" id="ARBA00004651"/>
    </source>
</evidence>
<accession>A0A3D8J1C7</accession>
<evidence type="ECO:0000256" key="4">
    <source>
        <dbReference type="ARBA" id="ARBA00022692"/>
    </source>
</evidence>
<keyword evidence="7 9" id="KW-0811">Translocation</keyword>
<reference evidence="13 14" key="1">
    <citation type="submission" date="2018-04" db="EMBL/GenBank/DDBJ databases">
        <title>Novel Campyloabacter and Helicobacter Species and Strains.</title>
        <authorList>
            <person name="Mannion A.J."/>
            <person name="Shen Z."/>
            <person name="Fox J.G."/>
        </authorList>
    </citation>
    <scope>NUCLEOTIDE SEQUENCE [LARGE SCALE GENOMIC DNA]</scope>
    <source>
        <strain evidence="13 14">MIT 97-5075</strain>
    </source>
</reference>
<keyword evidence="4 9" id="KW-0812">Transmembrane</keyword>
<keyword evidence="8 9" id="KW-0472">Membrane</keyword>
<dbReference type="InterPro" id="IPR001036">
    <property type="entry name" value="Acrflvin-R"/>
</dbReference>
<feature type="domain" description="SecDF P1 head subdomain" evidence="12">
    <location>
        <begin position="248"/>
        <end position="351"/>
    </location>
</feature>
<dbReference type="GO" id="GO:0065002">
    <property type="term" value="P:intracellular protein transmembrane transport"/>
    <property type="evidence" value="ECO:0007669"/>
    <property type="project" value="UniProtKB-UniRule"/>
</dbReference>
<dbReference type="InterPro" id="IPR054384">
    <property type="entry name" value="SecDF_P1_head"/>
</dbReference>
<evidence type="ECO:0000256" key="7">
    <source>
        <dbReference type="ARBA" id="ARBA00023010"/>
    </source>
</evidence>
<evidence type="ECO:0000313" key="14">
    <source>
        <dbReference type="Proteomes" id="UP000256424"/>
    </source>
</evidence>
<evidence type="ECO:0000256" key="9">
    <source>
        <dbReference type="HAMAP-Rule" id="MF_01463"/>
    </source>
</evidence>
<dbReference type="Gene3D" id="1.20.1640.10">
    <property type="entry name" value="Multidrug efflux transporter AcrB transmembrane domain"/>
    <property type="match status" value="1"/>
</dbReference>
<feature type="domain" description="Protein translocase subunit SecDF P1" evidence="11">
    <location>
        <begin position="152"/>
        <end position="214"/>
    </location>
</feature>
<dbReference type="Proteomes" id="UP000256424">
    <property type="component" value="Unassembled WGS sequence"/>
</dbReference>
<feature type="transmembrane region" description="Helical" evidence="9">
    <location>
        <begin position="372"/>
        <end position="394"/>
    </location>
</feature>
<name>A0A3D8J1C7_9HELI</name>
<feature type="transmembrane region" description="Helical" evidence="9">
    <location>
        <begin position="425"/>
        <end position="443"/>
    </location>
</feature>
<keyword evidence="3 9" id="KW-1003">Cell membrane</keyword>
<dbReference type="Gene3D" id="3.30.1360.200">
    <property type="match status" value="1"/>
</dbReference>
<dbReference type="InterPro" id="IPR055344">
    <property type="entry name" value="SecD_SecF_C_bact"/>
</dbReference>
<evidence type="ECO:0000256" key="2">
    <source>
        <dbReference type="ARBA" id="ARBA00022448"/>
    </source>
</evidence>
<dbReference type="OrthoDB" id="9805019at2"/>
<proteinExistence type="inferred from homology"/>
<dbReference type="PRINTS" id="PR00702">
    <property type="entry name" value="ACRIFLAVINRP"/>
</dbReference>
<evidence type="ECO:0000259" key="11">
    <source>
        <dbReference type="Pfam" id="PF21760"/>
    </source>
</evidence>
<comment type="function">
    <text evidence="9">Part of the Sec protein translocase complex. Interacts with the SecYEG preprotein conducting channel. SecDF uses the proton motive force (PMF) to complete protein translocation after the ATP-dependent function of SecA.</text>
</comment>
<comment type="subunit">
    <text evidence="9">Forms a complex with SecF. Part of the essential Sec protein translocation apparatus which comprises SecA, SecYEG and auxiliary proteins SecDF. Other proteins may also be involved.</text>
</comment>
<dbReference type="HAMAP" id="MF_01463_B">
    <property type="entry name" value="SecD_B"/>
    <property type="match status" value="1"/>
</dbReference>
<dbReference type="Gene3D" id="3.30.70.3400">
    <property type="match status" value="1"/>
</dbReference>
<evidence type="ECO:0000256" key="6">
    <source>
        <dbReference type="ARBA" id="ARBA00022989"/>
    </source>
</evidence>
<comment type="similarity">
    <text evidence="9">Belongs to the SecD/SecF family. SecD subfamily.</text>
</comment>
<evidence type="ECO:0000256" key="8">
    <source>
        <dbReference type="ARBA" id="ARBA00023136"/>
    </source>
</evidence>
<gene>
    <name evidence="9 13" type="primary">secD</name>
    <name evidence="13" type="ORF">CQA66_07320</name>
</gene>
<dbReference type="Pfam" id="PF02355">
    <property type="entry name" value="SecD_SecF_C"/>
    <property type="match status" value="1"/>
</dbReference>
<evidence type="ECO:0000313" key="13">
    <source>
        <dbReference type="EMBL" id="RDU71016.1"/>
    </source>
</evidence>
<keyword evidence="14" id="KW-1185">Reference proteome</keyword>
<protein>
    <recommendedName>
        <fullName evidence="9">Protein translocase subunit SecD</fullName>
    </recommendedName>
</protein>
<dbReference type="EMBL" id="NXLW01000015">
    <property type="protein sequence ID" value="RDU71016.1"/>
    <property type="molecule type" value="Genomic_DNA"/>
</dbReference>
<feature type="transmembrane region" description="Helical" evidence="9">
    <location>
        <begin position="12"/>
        <end position="34"/>
    </location>
</feature>
<dbReference type="NCBIfam" id="TIGR00916">
    <property type="entry name" value="2A0604s01"/>
    <property type="match status" value="1"/>
</dbReference>
<evidence type="ECO:0000256" key="5">
    <source>
        <dbReference type="ARBA" id="ARBA00022927"/>
    </source>
</evidence>
<evidence type="ECO:0000259" key="10">
    <source>
        <dbReference type="Pfam" id="PF02355"/>
    </source>
</evidence>
<dbReference type="GO" id="GO:0015450">
    <property type="term" value="F:protein-transporting ATPase activity"/>
    <property type="evidence" value="ECO:0007669"/>
    <property type="project" value="InterPro"/>
</dbReference>
<dbReference type="SUPFAM" id="SSF82866">
    <property type="entry name" value="Multidrug efflux transporter AcrB transmembrane domain"/>
    <property type="match status" value="1"/>
</dbReference>
<dbReference type="PANTHER" id="PTHR30081">
    <property type="entry name" value="PROTEIN-EXPORT MEMBRANE PROTEIN SEC"/>
    <property type="match status" value="1"/>
</dbReference>
<dbReference type="InterPro" id="IPR048631">
    <property type="entry name" value="SecD_1st"/>
</dbReference>
<feature type="transmembrane region" description="Helical" evidence="9">
    <location>
        <begin position="471"/>
        <end position="490"/>
    </location>
</feature>
<evidence type="ECO:0000259" key="12">
    <source>
        <dbReference type="Pfam" id="PF22599"/>
    </source>
</evidence>
<keyword evidence="2 9" id="KW-0813">Transport</keyword>
<dbReference type="NCBIfam" id="TIGR01129">
    <property type="entry name" value="secD"/>
    <property type="match status" value="1"/>
</dbReference>
<dbReference type="GO" id="GO:0005886">
    <property type="term" value="C:plasma membrane"/>
    <property type="evidence" value="ECO:0007669"/>
    <property type="project" value="UniProtKB-SubCell"/>
</dbReference>
<dbReference type="InterPro" id="IPR022813">
    <property type="entry name" value="SecD/SecF_arch_bac"/>
</dbReference>
<sequence>MIKRTTTYKPFNYRLAVLIFASLFAIIFSIPSFFQDKETDNFFSDKPKITLGLDLQGGLSLLLDVDVKAAIHSRYTTILTDIRFYTQREKVPITKLKLDEHEVSFILLDSNQALKLQDIIKEIQGVKVEQNANQYILTLSQEEEKIIERSALDQAINTIRNRLDKFGLAEPNVSRQGVNQISVEMPGVKTQEEQQRLIELISKSAKLEFMAVDESLARRMANGEAITDEEAARHDSVLIPFVEDMTGNIKLPLKAVPILDGSELSDARTATDENGQPAVSFALNSKGAQIFSDFTASNIKNRLAIVLDKKVFSAPTIQTRIGGGKGIINGNFTMQSANDLAIVLRSGALLAPVKVVEQRSVGPSLGADSIQAAFIALITGFILVVGFMMTYYCVAGVFASLVLIINLLLIISVMALFGATLTLPGMAGIVLTVGMAVDANIIINERIREALREGQGVIKSLKVGYQNASRAIFDANITSLIASILLYIYGTGTIKGFAITTSIGILASIITAIIGTHGIYLWLENIIDKNKKLYFWFGVKESDIQLTQNRVK</sequence>
<organism evidence="13 14">
    <name type="scientific">Helicobacter aurati</name>
    <dbReference type="NCBI Taxonomy" id="137778"/>
    <lineage>
        <taxon>Bacteria</taxon>
        <taxon>Pseudomonadati</taxon>
        <taxon>Campylobacterota</taxon>
        <taxon>Epsilonproteobacteria</taxon>
        <taxon>Campylobacterales</taxon>
        <taxon>Helicobacteraceae</taxon>
        <taxon>Helicobacter</taxon>
    </lineage>
</organism>
<feature type="domain" description="Protein export membrane protein SecD/SecF C-terminal" evidence="10">
    <location>
        <begin position="354"/>
        <end position="524"/>
    </location>
</feature>
<dbReference type="GO" id="GO:0006605">
    <property type="term" value="P:protein targeting"/>
    <property type="evidence" value="ECO:0007669"/>
    <property type="project" value="UniProtKB-UniRule"/>
</dbReference>
<dbReference type="RefSeq" id="WP_104763207.1">
    <property type="nucleotide sequence ID" value="NZ_FZPM01000016.1"/>
</dbReference>
<dbReference type="GO" id="GO:0043952">
    <property type="term" value="P:protein transport by the Sec complex"/>
    <property type="evidence" value="ECO:0007669"/>
    <property type="project" value="UniProtKB-UniRule"/>
</dbReference>
<comment type="subcellular location">
    <subcellularLocation>
        <location evidence="1 9">Cell membrane</location>
        <topology evidence="1 9">Multi-pass membrane protein</topology>
    </subcellularLocation>
</comment>
<evidence type="ECO:0000256" key="3">
    <source>
        <dbReference type="ARBA" id="ARBA00022475"/>
    </source>
</evidence>
<dbReference type="PANTHER" id="PTHR30081:SF1">
    <property type="entry name" value="PROTEIN TRANSLOCASE SUBUNIT SECD"/>
    <property type="match status" value="1"/>
</dbReference>
<dbReference type="InterPro" id="IPR048634">
    <property type="entry name" value="SecD_SecF_C"/>
</dbReference>
<dbReference type="FunFam" id="1.20.1640.10:FF:000004">
    <property type="entry name" value="Protein translocase subunit SecD"/>
    <property type="match status" value="1"/>
</dbReference>
<dbReference type="Pfam" id="PF22599">
    <property type="entry name" value="SecDF_P1_head"/>
    <property type="match status" value="1"/>
</dbReference>
<keyword evidence="5 9" id="KW-0653">Protein transport</keyword>
<keyword evidence="6 9" id="KW-1133">Transmembrane helix</keyword>
<feature type="transmembrane region" description="Helical" evidence="9">
    <location>
        <begin position="496"/>
        <end position="523"/>
    </location>
</feature>
<dbReference type="Pfam" id="PF21760">
    <property type="entry name" value="SecD_1st"/>
    <property type="match status" value="1"/>
</dbReference>
<dbReference type="AlphaFoldDB" id="A0A3D8J1C7"/>
<dbReference type="InterPro" id="IPR005791">
    <property type="entry name" value="SecD"/>
</dbReference>
<comment type="caution">
    <text evidence="13">The sequence shown here is derived from an EMBL/GenBank/DDBJ whole genome shotgun (WGS) entry which is preliminary data.</text>
</comment>